<evidence type="ECO:0000259" key="2">
    <source>
        <dbReference type="Pfam" id="PF13193"/>
    </source>
</evidence>
<evidence type="ECO:0000259" key="1">
    <source>
        <dbReference type="Pfam" id="PF00501"/>
    </source>
</evidence>
<organism evidence="3 4">
    <name type="scientific">Trichoglossum hirsutum</name>
    <dbReference type="NCBI Taxonomy" id="265104"/>
    <lineage>
        <taxon>Eukaryota</taxon>
        <taxon>Fungi</taxon>
        <taxon>Dikarya</taxon>
        <taxon>Ascomycota</taxon>
        <taxon>Pezizomycotina</taxon>
        <taxon>Geoglossomycetes</taxon>
        <taxon>Geoglossales</taxon>
        <taxon>Geoglossaceae</taxon>
        <taxon>Trichoglossum</taxon>
    </lineage>
</organism>
<feature type="domain" description="AMP-dependent synthetase/ligase" evidence="1">
    <location>
        <begin position="45"/>
        <end position="437"/>
    </location>
</feature>
<name>A0A9P8LIJ0_9PEZI</name>
<protein>
    <submittedName>
        <fullName evidence="3">Uncharacterized protein</fullName>
    </submittedName>
</protein>
<dbReference type="Pfam" id="PF00501">
    <property type="entry name" value="AMP-binding"/>
    <property type="match status" value="1"/>
</dbReference>
<dbReference type="InterPro" id="IPR000873">
    <property type="entry name" value="AMP-dep_synth/lig_dom"/>
</dbReference>
<dbReference type="Gene3D" id="3.30.300.30">
    <property type="match status" value="1"/>
</dbReference>
<sequence>MFARSALNSVRSRPRNIQLGWRASRLSQLSTACTLPKLPIFVAIAGHDPESTAVIHSSTGRSFTYGELLRDVVLAKDKLNATKEGDSLKGKAVGFMAERSYDYVVTLLSILANQSIAVPLAATLPVVELRYLLSKCQASMLLLKPQDDSRDVLMALKEELVTREIGGVPVEGFHEKSEANFTLKDLQWEDMAEAEGGIMLFTSGTTSRPKGVLLPQSVLTAQSRSIAHAWRYMRDDHLLHVLPLHHIHGILNALLVPLFVGASIEFMDVFNSSAVWERLAAPYLPVINRKFDCRERVTLFTAVPTIYSHLLSRFSELPSVLRSAAKEAISPNNLRLNMSGSAALPTPIKSSWTELSRGNVILERYGMTEVGMALSCGLDFNSRVDGAVGWPLPFVEVRLVDMDSGRVIESGEELDKNGSKREGEIQLRGPTVFRGYWRDPKATEESFVDAEDGGEKWFKTGDIAIRKPVIGAGKSDQEWVKGPMYFIKGRKSVDIIKTGGEKVSALEVERELLSLPQFTEAAVVGLPSETFGQIVAAVVVLDPNYTRQTGYAKTRSEIRDTLKDKLARHQIPRKIKVVHDSLPKNAMGKVNKKAIVESYFP</sequence>
<dbReference type="InterPro" id="IPR020845">
    <property type="entry name" value="AMP-binding_CS"/>
</dbReference>
<proteinExistence type="predicted"/>
<dbReference type="AlphaFoldDB" id="A0A9P8LIJ0"/>
<dbReference type="InterPro" id="IPR045851">
    <property type="entry name" value="AMP-bd_C_sf"/>
</dbReference>
<feature type="domain" description="AMP-binding enzyme C-terminal" evidence="2">
    <location>
        <begin position="507"/>
        <end position="589"/>
    </location>
</feature>
<dbReference type="GO" id="GO:0031956">
    <property type="term" value="F:medium-chain fatty acid-CoA ligase activity"/>
    <property type="evidence" value="ECO:0007669"/>
    <property type="project" value="TreeGrafter"/>
</dbReference>
<evidence type="ECO:0000313" key="4">
    <source>
        <dbReference type="Proteomes" id="UP000750711"/>
    </source>
</evidence>
<dbReference type="Pfam" id="PF13193">
    <property type="entry name" value="AMP-binding_C"/>
    <property type="match status" value="1"/>
</dbReference>
<accession>A0A9P8LIJ0</accession>
<keyword evidence="4" id="KW-1185">Reference proteome</keyword>
<dbReference type="PANTHER" id="PTHR43201">
    <property type="entry name" value="ACYL-COA SYNTHETASE"/>
    <property type="match status" value="1"/>
</dbReference>
<dbReference type="Gene3D" id="3.40.50.12780">
    <property type="entry name" value="N-terminal domain of ligase-like"/>
    <property type="match status" value="1"/>
</dbReference>
<dbReference type="InterPro" id="IPR042099">
    <property type="entry name" value="ANL_N_sf"/>
</dbReference>
<gene>
    <name evidence="3" type="ORF">GP486_000557</name>
</gene>
<dbReference type="EMBL" id="JAGHQM010000039">
    <property type="protein sequence ID" value="KAH0566036.1"/>
    <property type="molecule type" value="Genomic_DNA"/>
</dbReference>
<dbReference type="PANTHER" id="PTHR43201:SF28">
    <property type="entry name" value="ENZYME, PUTATIVE (AFU_ORTHOLOGUE AFUA_7G01530)-RELATED"/>
    <property type="match status" value="1"/>
</dbReference>
<reference evidence="3" key="1">
    <citation type="submission" date="2021-03" db="EMBL/GenBank/DDBJ databases">
        <title>Comparative genomics and phylogenomic investigation of the class Geoglossomycetes provide insights into ecological specialization and systematics.</title>
        <authorList>
            <person name="Melie T."/>
            <person name="Pirro S."/>
            <person name="Miller A.N."/>
            <person name="Quandt A."/>
        </authorList>
    </citation>
    <scope>NUCLEOTIDE SEQUENCE</scope>
    <source>
        <strain evidence="3">CAQ_001_2017</strain>
    </source>
</reference>
<evidence type="ECO:0000313" key="3">
    <source>
        <dbReference type="EMBL" id="KAH0566036.1"/>
    </source>
</evidence>
<dbReference type="InterPro" id="IPR025110">
    <property type="entry name" value="AMP-bd_C"/>
</dbReference>
<dbReference type="Proteomes" id="UP000750711">
    <property type="component" value="Unassembled WGS sequence"/>
</dbReference>
<dbReference type="SUPFAM" id="SSF56801">
    <property type="entry name" value="Acetyl-CoA synthetase-like"/>
    <property type="match status" value="1"/>
</dbReference>
<comment type="caution">
    <text evidence="3">The sequence shown here is derived from an EMBL/GenBank/DDBJ whole genome shotgun (WGS) entry which is preliminary data.</text>
</comment>
<dbReference type="GO" id="GO:0006631">
    <property type="term" value="P:fatty acid metabolic process"/>
    <property type="evidence" value="ECO:0007669"/>
    <property type="project" value="TreeGrafter"/>
</dbReference>
<dbReference type="PROSITE" id="PS00455">
    <property type="entry name" value="AMP_BINDING"/>
    <property type="match status" value="1"/>
</dbReference>